<reference evidence="2" key="1">
    <citation type="submission" date="2017-02" db="UniProtKB">
        <authorList>
            <consortium name="WormBaseParasite"/>
        </authorList>
    </citation>
    <scope>IDENTIFICATION</scope>
</reference>
<evidence type="ECO:0000313" key="1">
    <source>
        <dbReference type="Proteomes" id="UP000036681"/>
    </source>
</evidence>
<evidence type="ECO:0000313" key="2">
    <source>
        <dbReference type="WBParaSite" id="ALUE_0001242501-mRNA-1"/>
    </source>
</evidence>
<name>A0A0M3I603_ASCLU</name>
<protein>
    <submittedName>
        <fullName evidence="2">Aldedh domain-containing protein</fullName>
    </submittedName>
</protein>
<accession>A0A0M3I603</accession>
<dbReference type="Proteomes" id="UP000036681">
    <property type="component" value="Unplaced"/>
</dbReference>
<dbReference type="AlphaFoldDB" id="A0A0M3I603"/>
<sequence>MEEFFQNKEEVLGLEDEARVSDDANAAEIQLRKRLRKAQESIAQYKKYTSMLHAELGRFRVIGAAEDLDGQSEGVSHQHQRKEFFAEVDKKVAAAPFTLYTDISAVDERNCSPAMQFEPELAAKVHYAVAAAPKGALYNALKQVPLEWERDRVGYKAGVMKGHIGMIMIETAAGANILMGT</sequence>
<keyword evidence="1" id="KW-1185">Reference proteome</keyword>
<organism evidence="1 2">
    <name type="scientific">Ascaris lumbricoides</name>
    <name type="common">Giant roundworm</name>
    <dbReference type="NCBI Taxonomy" id="6252"/>
    <lineage>
        <taxon>Eukaryota</taxon>
        <taxon>Metazoa</taxon>
        <taxon>Ecdysozoa</taxon>
        <taxon>Nematoda</taxon>
        <taxon>Chromadorea</taxon>
        <taxon>Rhabditida</taxon>
        <taxon>Spirurina</taxon>
        <taxon>Ascaridomorpha</taxon>
        <taxon>Ascaridoidea</taxon>
        <taxon>Ascarididae</taxon>
        <taxon>Ascaris</taxon>
    </lineage>
</organism>
<proteinExistence type="predicted"/>
<dbReference type="WBParaSite" id="ALUE_0001242501-mRNA-1">
    <property type="protein sequence ID" value="ALUE_0001242501-mRNA-1"/>
    <property type="gene ID" value="ALUE_0001242501"/>
</dbReference>